<accession>A0A0A8Z7W6</accession>
<dbReference type="EMBL" id="GBRH01262999">
    <property type="protein sequence ID" value="JAD34896.1"/>
    <property type="molecule type" value="Transcribed_RNA"/>
</dbReference>
<reference evidence="1" key="1">
    <citation type="submission" date="2014-09" db="EMBL/GenBank/DDBJ databases">
        <authorList>
            <person name="Magalhaes I.L.F."/>
            <person name="Oliveira U."/>
            <person name="Santos F.R."/>
            <person name="Vidigal T.H.D.A."/>
            <person name="Brescovit A.D."/>
            <person name="Santos A.J."/>
        </authorList>
    </citation>
    <scope>NUCLEOTIDE SEQUENCE</scope>
    <source>
        <tissue evidence="1">Shoot tissue taken approximately 20 cm above the soil surface</tissue>
    </source>
</reference>
<sequence>MMMMLSWYCSSPCCVFASGVLIISRIKRASEHPSLVNYLLL</sequence>
<name>A0A0A8Z7W6_ARUDO</name>
<evidence type="ECO:0000313" key="1">
    <source>
        <dbReference type="EMBL" id="JAD34896.1"/>
    </source>
</evidence>
<dbReference type="AlphaFoldDB" id="A0A0A8Z7W6"/>
<organism evidence="1">
    <name type="scientific">Arundo donax</name>
    <name type="common">Giant reed</name>
    <name type="synonym">Donax arundinaceus</name>
    <dbReference type="NCBI Taxonomy" id="35708"/>
    <lineage>
        <taxon>Eukaryota</taxon>
        <taxon>Viridiplantae</taxon>
        <taxon>Streptophyta</taxon>
        <taxon>Embryophyta</taxon>
        <taxon>Tracheophyta</taxon>
        <taxon>Spermatophyta</taxon>
        <taxon>Magnoliopsida</taxon>
        <taxon>Liliopsida</taxon>
        <taxon>Poales</taxon>
        <taxon>Poaceae</taxon>
        <taxon>PACMAD clade</taxon>
        <taxon>Arundinoideae</taxon>
        <taxon>Arundineae</taxon>
        <taxon>Arundo</taxon>
    </lineage>
</organism>
<protein>
    <submittedName>
        <fullName evidence="1">Uncharacterized protein</fullName>
    </submittedName>
</protein>
<proteinExistence type="predicted"/>
<reference evidence="1" key="2">
    <citation type="journal article" date="2015" name="Data Brief">
        <title>Shoot transcriptome of the giant reed, Arundo donax.</title>
        <authorList>
            <person name="Barrero R.A."/>
            <person name="Guerrero F.D."/>
            <person name="Moolhuijzen P."/>
            <person name="Goolsby J.A."/>
            <person name="Tidwell J."/>
            <person name="Bellgard S.E."/>
            <person name="Bellgard M.I."/>
        </authorList>
    </citation>
    <scope>NUCLEOTIDE SEQUENCE</scope>
    <source>
        <tissue evidence="1">Shoot tissue taken approximately 20 cm above the soil surface</tissue>
    </source>
</reference>